<feature type="compositionally biased region" description="Polar residues" evidence="2">
    <location>
        <begin position="9"/>
        <end position="22"/>
    </location>
</feature>
<dbReference type="EMBL" id="HBIO01009520">
    <property type="protein sequence ID" value="CAE0462493.1"/>
    <property type="molecule type" value="Transcribed_RNA"/>
</dbReference>
<evidence type="ECO:0000256" key="1">
    <source>
        <dbReference type="SAM" id="Coils"/>
    </source>
</evidence>
<feature type="compositionally biased region" description="Polar residues" evidence="2">
    <location>
        <begin position="453"/>
        <end position="468"/>
    </location>
</feature>
<feature type="region of interest" description="Disordered" evidence="2">
    <location>
        <begin position="1065"/>
        <end position="1084"/>
    </location>
</feature>
<proteinExistence type="predicted"/>
<dbReference type="Gene3D" id="6.10.280.30">
    <property type="match status" value="2"/>
</dbReference>
<feature type="coiled-coil region" evidence="1">
    <location>
        <begin position="257"/>
        <end position="333"/>
    </location>
</feature>
<keyword evidence="1" id="KW-0175">Coiled coil</keyword>
<evidence type="ECO:0000313" key="3">
    <source>
        <dbReference type="EMBL" id="CAE0462492.1"/>
    </source>
</evidence>
<feature type="region of interest" description="Disordered" evidence="2">
    <location>
        <begin position="830"/>
        <end position="855"/>
    </location>
</feature>
<sequence length="1084" mass="122876">MVKKVAQPGSPTTISTNLSLTSKDFENYDEGIVPNNLSDTFNDAAEDDDNESRIVPSKSVEDPRELGDNFNRNEEENDELNNDISHNVDETKLSSDVEKLNTDDTMNLEMELNAAVNRALQYSDSESVSNDYDDDASVVSEAQSVSSVKSAVQMRLESRKKIVASAETLQTKMEAAEQRRLYFLQKISGNLGKKFEKISTSKLVVDEQKETKVSELKNKNEEKLSRAVSRKEDFLNSKSSQLRNKLEKVSSTRTVVEEQKSANVEELKKKHEEKLSNAVERKEHFLQKIAVKTETELKKVSNIRNVTEKQEDAETLKKREKLEEKLARAAERKEYFIQSKTSQLRNKIERITSARTIAEDKEEARILALKDKHEKKISGATERKETLIQHITGKVEAKLEKISSARSGVEEQKDADLQSIIKKHDEKQSSAVERKENFLSSKTSQLKRKMEKVSSTRLLKTSEDSQSSLKKDELDRKLSSAAVRKQELLDQKTNKVTAYLASAFDRGQEALKKKRLRDNSKGKVGESLDFLDDAGLMWMNDDSSIARSVTSTSSTKSNVQIRLEGYKRSKPTREAMDEKLHAAWKRRELAVESTKRKAGFTKKMDKVSAKMQEAEAAVKELSARFSDKMQAATKRKKEYMEVSVTGKALQERKKYKLAAEKQAAKSVKRAELQGKLEAKLLAAIERKEIILAEKATKAGGDVSVSAEQGIAAINKKENTVDQLKMKSQKKLISAAERRQELRKLEEEKKEVVMLRREMARSIDADNKMVSVQDMLKSKVDDKFKAAEDRRAKLAEGKRLKKEKREKRRQVALEFSRQRKREAEEIAAWEANNADEQGSLAPVEEDTTLEASPPSDSLTEVSLDDGQIECQNEFQNEDMTIEERRLMAKEQLVNEIRLANEAKYNELDRIRRDMKSVKRPDSALSFGTIESTEELSFDEGDVSISGLSAIREEESSAEKRKSRAALALAELDIKLSEIQILQAMLLAEEASVSGASEFKTSEKSVQELEQVDLSAKRNEKKPRRRFQFRAKKILSSTMEKAKEAQFLAGRTMKDLKRNVVEFDKKRKVKSGDVRPSTAPSTIEFS</sequence>
<organism evidence="4">
    <name type="scientific">Chaetoceros debilis</name>
    <dbReference type="NCBI Taxonomy" id="122233"/>
    <lineage>
        <taxon>Eukaryota</taxon>
        <taxon>Sar</taxon>
        <taxon>Stramenopiles</taxon>
        <taxon>Ochrophyta</taxon>
        <taxon>Bacillariophyta</taxon>
        <taxon>Coscinodiscophyceae</taxon>
        <taxon>Chaetocerotophycidae</taxon>
        <taxon>Chaetocerotales</taxon>
        <taxon>Chaetocerotaceae</taxon>
        <taxon>Chaetoceros</taxon>
    </lineage>
</organism>
<accession>A0A6S8UGB6</accession>
<evidence type="ECO:0000313" key="4">
    <source>
        <dbReference type="EMBL" id="CAE0462493.1"/>
    </source>
</evidence>
<dbReference type="EMBL" id="HBIO01009519">
    <property type="protein sequence ID" value="CAE0462492.1"/>
    <property type="molecule type" value="Transcribed_RNA"/>
</dbReference>
<reference evidence="4" key="1">
    <citation type="submission" date="2021-01" db="EMBL/GenBank/DDBJ databases">
        <authorList>
            <person name="Corre E."/>
            <person name="Pelletier E."/>
            <person name="Niang G."/>
            <person name="Scheremetjew M."/>
            <person name="Finn R."/>
            <person name="Kale V."/>
            <person name="Holt S."/>
            <person name="Cochrane G."/>
            <person name="Meng A."/>
            <person name="Brown T."/>
            <person name="Cohen L."/>
        </authorList>
    </citation>
    <scope>NUCLEOTIDE SEQUENCE</scope>
    <source>
        <strain evidence="4">MM31A-1</strain>
    </source>
</reference>
<evidence type="ECO:0000256" key="2">
    <source>
        <dbReference type="SAM" id="MobiDB-lite"/>
    </source>
</evidence>
<feature type="compositionally biased region" description="Basic and acidic residues" evidence="2">
    <location>
        <begin position="59"/>
        <end position="74"/>
    </location>
</feature>
<dbReference type="AlphaFoldDB" id="A0A6S8UGB6"/>
<feature type="coiled-coil region" evidence="1">
    <location>
        <begin position="734"/>
        <end position="764"/>
    </location>
</feature>
<feature type="region of interest" description="Disordered" evidence="2">
    <location>
        <begin position="1"/>
        <end position="81"/>
    </location>
</feature>
<gene>
    <name evidence="3" type="ORF">CDEB00056_LOCUS7333</name>
    <name evidence="4" type="ORF">CDEB00056_LOCUS7334</name>
</gene>
<feature type="coiled-coil region" evidence="1">
    <location>
        <begin position="597"/>
        <end position="631"/>
    </location>
</feature>
<protein>
    <submittedName>
        <fullName evidence="4">Uncharacterized protein</fullName>
    </submittedName>
</protein>
<name>A0A6S8UGB6_9STRA</name>
<feature type="region of interest" description="Disordered" evidence="2">
    <location>
        <begin position="443"/>
        <end position="474"/>
    </location>
</feature>